<accession>A0A7J9EZ20</accession>
<comment type="caution">
    <text evidence="2">The sequence shown here is derived from an EMBL/GenBank/DDBJ whole genome shotgun (WGS) entry which is preliminary data.</text>
</comment>
<evidence type="ECO:0000313" key="3">
    <source>
        <dbReference type="Proteomes" id="UP000593568"/>
    </source>
</evidence>
<keyword evidence="1" id="KW-0472">Membrane</keyword>
<dbReference type="AlphaFoldDB" id="A0A7J9EZ20"/>
<organism evidence="2 3">
    <name type="scientific">Gossypium trilobum</name>
    <dbReference type="NCBI Taxonomy" id="34281"/>
    <lineage>
        <taxon>Eukaryota</taxon>
        <taxon>Viridiplantae</taxon>
        <taxon>Streptophyta</taxon>
        <taxon>Embryophyta</taxon>
        <taxon>Tracheophyta</taxon>
        <taxon>Spermatophyta</taxon>
        <taxon>Magnoliopsida</taxon>
        <taxon>eudicotyledons</taxon>
        <taxon>Gunneridae</taxon>
        <taxon>Pentapetalae</taxon>
        <taxon>rosids</taxon>
        <taxon>malvids</taxon>
        <taxon>Malvales</taxon>
        <taxon>Malvaceae</taxon>
        <taxon>Malvoideae</taxon>
        <taxon>Gossypium</taxon>
    </lineage>
</organism>
<protein>
    <submittedName>
        <fullName evidence="2">Uncharacterized protein</fullName>
    </submittedName>
</protein>
<dbReference type="SUPFAM" id="SSF110019">
    <property type="entry name" value="ERO1-like"/>
    <property type="match status" value="1"/>
</dbReference>
<dbReference type="Proteomes" id="UP000593568">
    <property type="component" value="Unassembled WGS sequence"/>
</dbReference>
<evidence type="ECO:0000256" key="1">
    <source>
        <dbReference type="ARBA" id="ARBA00023136"/>
    </source>
</evidence>
<dbReference type="InterPro" id="IPR037192">
    <property type="entry name" value="ERO1-like_sf"/>
</dbReference>
<gene>
    <name evidence="2" type="ORF">Gotri_006165</name>
</gene>
<dbReference type="EMBL" id="JABEZW010000010">
    <property type="protein sequence ID" value="MBA0778286.1"/>
    <property type="molecule type" value="Genomic_DNA"/>
</dbReference>
<sequence>MSTLGKASGFWSWNCTEDSVLYVVMGNIWKALETNFFIQTQTVCFIDPQLQLQRNEVIALMNLLNRLSESVKFVHEMGAAAEMGRMHYSSRLKSLVQRVLASIVKT</sequence>
<name>A0A7J9EZ20_9ROSI</name>
<keyword evidence="3" id="KW-1185">Reference proteome</keyword>
<proteinExistence type="predicted"/>
<reference evidence="2 3" key="1">
    <citation type="journal article" date="2019" name="Genome Biol. Evol.">
        <title>Insights into the evolution of the New World diploid cottons (Gossypium, subgenus Houzingenia) based on genome sequencing.</title>
        <authorList>
            <person name="Grover C.E."/>
            <person name="Arick M.A. 2nd"/>
            <person name="Thrash A."/>
            <person name="Conover J.L."/>
            <person name="Sanders W.S."/>
            <person name="Peterson D.G."/>
            <person name="Frelichowski J.E."/>
            <person name="Scheffler J.A."/>
            <person name="Scheffler B.E."/>
            <person name="Wendel J.F."/>
        </authorList>
    </citation>
    <scope>NUCLEOTIDE SEQUENCE [LARGE SCALE GENOMIC DNA]</scope>
    <source>
        <strain evidence="2">8</strain>
        <tissue evidence="2">Leaf</tissue>
    </source>
</reference>
<evidence type="ECO:0000313" key="2">
    <source>
        <dbReference type="EMBL" id="MBA0778286.1"/>
    </source>
</evidence>